<dbReference type="EMBL" id="JAQMWT010000330">
    <property type="protein sequence ID" value="KAJ8604537.1"/>
    <property type="molecule type" value="Genomic_DNA"/>
</dbReference>
<dbReference type="InterPro" id="IPR019410">
    <property type="entry name" value="Methyltransf_16"/>
</dbReference>
<keyword evidence="2" id="KW-1185">Reference proteome</keyword>
<comment type="caution">
    <text evidence="1">The sequence shown here is derived from an EMBL/GenBank/DDBJ whole genome shotgun (WGS) entry which is preliminary data.</text>
</comment>
<dbReference type="SUPFAM" id="SSF53335">
    <property type="entry name" value="S-adenosyl-L-methionine-dependent methyltransferases"/>
    <property type="match status" value="1"/>
</dbReference>
<name>A0AAD7UHS9_9STRA</name>
<gene>
    <name evidence="1" type="ORF">CTAYLR_000971</name>
</gene>
<protein>
    <submittedName>
        <fullName evidence="1">Uncharacterized protein</fullName>
    </submittedName>
</protein>
<proteinExistence type="predicted"/>
<dbReference type="CDD" id="cd02440">
    <property type="entry name" value="AdoMet_MTases"/>
    <property type="match status" value="1"/>
</dbReference>
<dbReference type="AlphaFoldDB" id="A0AAD7UHS9"/>
<dbReference type="Proteomes" id="UP001230188">
    <property type="component" value="Unassembled WGS sequence"/>
</dbReference>
<dbReference type="Pfam" id="PF10294">
    <property type="entry name" value="Methyltransf_16"/>
    <property type="match status" value="1"/>
</dbReference>
<dbReference type="Gene3D" id="3.40.50.150">
    <property type="entry name" value="Vaccinia Virus protein VP39"/>
    <property type="match status" value="1"/>
</dbReference>
<reference evidence="1" key="1">
    <citation type="submission" date="2023-01" db="EMBL/GenBank/DDBJ databases">
        <title>Metagenome sequencing of chrysophaentin producing Chrysophaeum taylorii.</title>
        <authorList>
            <person name="Davison J."/>
            <person name="Bewley C."/>
        </authorList>
    </citation>
    <scope>NUCLEOTIDE SEQUENCE</scope>
    <source>
        <strain evidence="1">NIES-1699</strain>
    </source>
</reference>
<dbReference type="PANTHER" id="PTHR14614">
    <property type="entry name" value="HEPATOCELLULAR CARCINOMA-ASSOCIATED ANTIGEN"/>
    <property type="match status" value="1"/>
</dbReference>
<organism evidence="1 2">
    <name type="scientific">Chrysophaeum taylorii</name>
    <dbReference type="NCBI Taxonomy" id="2483200"/>
    <lineage>
        <taxon>Eukaryota</taxon>
        <taxon>Sar</taxon>
        <taxon>Stramenopiles</taxon>
        <taxon>Ochrophyta</taxon>
        <taxon>Pelagophyceae</taxon>
        <taxon>Pelagomonadales</taxon>
        <taxon>Pelagomonadaceae</taxon>
        <taxon>Chrysophaeum</taxon>
    </lineage>
</organism>
<accession>A0AAD7UHS9</accession>
<sequence length="451" mass="48531">MRRSLEARSAMALDAYRRGRHEEALRGLEALLPEVRGRAAVVVRKNRAAVLAAMQRWEACEAELTAAIDDPAAAAAADAVMKGRCLLKRSFARSQLEKHALAAEDAARAAAAGVAGAASQRRRAESALLADRAALATVDDDIGKAMVHRDQTLRLVFASPPDAGALVKLRVANEFGLWRAADWDTVSNRPEARLVSNGAVTTVTPDGRATLRISDGKAQVRVAPLEKDWLRPPLAVLSLPPGVDASGVGATCCRELGGVLVAEAPGTLGIGGKLWDAAVALLAALETTDSVRDKTVLELGAGTGAVGLACVRLGAARVLLTDHRDVVPLLALNARLNNLGPPTVEAIELDWTRENLPSTTTFPEAIDVILLSDVVYDPTLHEPLLKTLERLFRTFQPSLVLLAHRHRNPRDANFFNSLHDLLHVEELQIPCNTNVPPDVRLFRLYELHAVR</sequence>
<evidence type="ECO:0000313" key="2">
    <source>
        <dbReference type="Proteomes" id="UP001230188"/>
    </source>
</evidence>
<evidence type="ECO:0000313" key="1">
    <source>
        <dbReference type="EMBL" id="KAJ8604537.1"/>
    </source>
</evidence>
<dbReference type="InterPro" id="IPR029063">
    <property type="entry name" value="SAM-dependent_MTases_sf"/>
</dbReference>
<dbReference type="PANTHER" id="PTHR14614:SF132">
    <property type="entry name" value="PROTEIN-LYSINE METHYLTRANSFERASE C42C1.13"/>
    <property type="match status" value="1"/>
</dbReference>